<dbReference type="AlphaFoldDB" id="A0A2N3J5U0"/>
<dbReference type="Proteomes" id="UP000233526">
    <property type="component" value="Unassembled WGS sequence"/>
</dbReference>
<evidence type="ECO:0000313" key="4">
    <source>
        <dbReference type="Proteomes" id="UP000233526"/>
    </source>
</evidence>
<sequence>MTKIDQDELARLVGKAIAHQRQLRGLTQEAVAERLEIGMEAVSRMERGVVVPTIVRLAELAHIFDCELVDLLRETSPRPQEQAIILSQQLATLSNDDRQLVMEMMTTLIGRLVR</sequence>
<dbReference type="InterPro" id="IPR050807">
    <property type="entry name" value="TransReg_Diox_bact_type"/>
</dbReference>
<evidence type="ECO:0000313" key="3">
    <source>
        <dbReference type="EMBL" id="PKQ81768.1"/>
    </source>
</evidence>
<name>A0A2N3J5U0_AERSO</name>
<dbReference type="GO" id="GO:0003700">
    <property type="term" value="F:DNA-binding transcription factor activity"/>
    <property type="evidence" value="ECO:0007669"/>
    <property type="project" value="TreeGrafter"/>
</dbReference>
<gene>
    <name evidence="3" type="ORF">AOX56_10780</name>
</gene>
<dbReference type="Gene3D" id="1.10.260.40">
    <property type="entry name" value="lambda repressor-like DNA-binding domains"/>
    <property type="match status" value="1"/>
</dbReference>
<dbReference type="InterPro" id="IPR001387">
    <property type="entry name" value="Cro/C1-type_HTH"/>
</dbReference>
<dbReference type="Pfam" id="PF01381">
    <property type="entry name" value="HTH_3"/>
    <property type="match status" value="1"/>
</dbReference>
<accession>A0A2N3J5U0</accession>
<dbReference type="PANTHER" id="PTHR46797:SF1">
    <property type="entry name" value="METHYLPHOSPHONATE SYNTHASE"/>
    <property type="match status" value="1"/>
</dbReference>
<comment type="caution">
    <text evidence="3">The sequence shown here is derived from an EMBL/GenBank/DDBJ whole genome shotgun (WGS) entry which is preliminary data.</text>
</comment>
<evidence type="ECO:0000256" key="1">
    <source>
        <dbReference type="ARBA" id="ARBA00023125"/>
    </source>
</evidence>
<dbReference type="GO" id="GO:0003677">
    <property type="term" value="F:DNA binding"/>
    <property type="evidence" value="ECO:0007669"/>
    <property type="project" value="UniProtKB-KW"/>
</dbReference>
<reference evidence="3 4" key="1">
    <citation type="journal article" date="2017" name="Front. Microbiol.">
        <title>Strong Genomic and Phenotypic Heterogeneity in the Aeromonas sobria Species Complex.</title>
        <authorList>
            <person name="Gauthier J."/>
            <person name="Vincent A.T."/>
            <person name="Charette S.J."/>
            <person name="Derome N."/>
        </authorList>
    </citation>
    <scope>NUCLEOTIDE SEQUENCE [LARGE SCALE GENOMIC DNA]</scope>
    <source>
        <strain evidence="3 4">JF2635</strain>
    </source>
</reference>
<organism evidence="3 4">
    <name type="scientific">Aeromonas sobria</name>
    <dbReference type="NCBI Taxonomy" id="646"/>
    <lineage>
        <taxon>Bacteria</taxon>
        <taxon>Pseudomonadati</taxon>
        <taxon>Pseudomonadota</taxon>
        <taxon>Gammaproteobacteria</taxon>
        <taxon>Aeromonadales</taxon>
        <taxon>Aeromonadaceae</taxon>
        <taxon>Aeromonas</taxon>
    </lineage>
</organism>
<dbReference type="EMBL" id="LJZX01000014">
    <property type="protein sequence ID" value="PKQ81768.1"/>
    <property type="molecule type" value="Genomic_DNA"/>
</dbReference>
<protein>
    <submittedName>
        <fullName evidence="3">DNA-binding protein</fullName>
    </submittedName>
</protein>
<dbReference type="PROSITE" id="PS50943">
    <property type="entry name" value="HTH_CROC1"/>
    <property type="match status" value="1"/>
</dbReference>
<feature type="domain" description="HTH cro/C1-type" evidence="2">
    <location>
        <begin position="17"/>
        <end position="71"/>
    </location>
</feature>
<dbReference type="InterPro" id="IPR010982">
    <property type="entry name" value="Lambda_DNA-bd_dom_sf"/>
</dbReference>
<dbReference type="CDD" id="cd00093">
    <property type="entry name" value="HTH_XRE"/>
    <property type="match status" value="1"/>
</dbReference>
<proteinExistence type="predicted"/>
<dbReference type="PANTHER" id="PTHR46797">
    <property type="entry name" value="HTH-TYPE TRANSCRIPTIONAL REGULATOR"/>
    <property type="match status" value="1"/>
</dbReference>
<evidence type="ECO:0000259" key="2">
    <source>
        <dbReference type="PROSITE" id="PS50943"/>
    </source>
</evidence>
<keyword evidence="1 3" id="KW-0238">DNA-binding</keyword>
<dbReference type="GO" id="GO:0005829">
    <property type="term" value="C:cytosol"/>
    <property type="evidence" value="ECO:0007669"/>
    <property type="project" value="TreeGrafter"/>
</dbReference>
<dbReference type="RefSeq" id="WP_085734793.1">
    <property type="nucleotide sequence ID" value="NZ_CAWNSS010000014.1"/>
</dbReference>
<dbReference type="SUPFAM" id="SSF47413">
    <property type="entry name" value="lambda repressor-like DNA-binding domains"/>
    <property type="match status" value="1"/>
</dbReference>
<dbReference type="SMART" id="SM00530">
    <property type="entry name" value="HTH_XRE"/>
    <property type="match status" value="1"/>
</dbReference>